<reference evidence="1 2" key="1">
    <citation type="submission" date="2019-03" db="EMBL/GenBank/DDBJ databases">
        <title>Complete genome sequencing analysis of lytic phage phiQ1.</title>
        <authorList>
            <person name="Kimuro A."/>
            <person name="Yamasaka A."/>
            <person name="Fujino Y."/>
            <person name="Doi K."/>
        </authorList>
    </citation>
    <scope>NUCLEOTIDE SEQUENCE [LARGE SCALE GENOMIC DNA]</scope>
    <source>
        <strain evidence="2">phiQ1</strain>
    </source>
</reference>
<dbReference type="GeneID" id="56132542"/>
<proteinExistence type="predicted"/>
<evidence type="ECO:0000313" key="1">
    <source>
        <dbReference type="EMBL" id="BBI90346.1"/>
    </source>
</evidence>
<dbReference type="RefSeq" id="YP_009900323.1">
    <property type="nucleotide sequence ID" value="NC_049805.1"/>
</dbReference>
<keyword evidence="2" id="KW-1185">Reference proteome</keyword>
<dbReference type="KEGG" id="vg:56132542"/>
<accession>A0A455VH66</accession>
<name>A0A455VH66_9CAUD</name>
<organism evidence="1 2">
    <name type="scientific">Lactococcus phage phiQ1</name>
    <dbReference type="NCBI Taxonomy" id="2488571"/>
    <lineage>
        <taxon>Viruses</taxon>
        <taxon>Duplodnaviria</taxon>
        <taxon>Heunggongvirae</taxon>
        <taxon>Uroviricota</taxon>
        <taxon>Caudoviricetes</taxon>
        <taxon>Teubervirus</taxon>
        <taxon>Teubervirus Q1</taxon>
    </lineage>
</organism>
<sequence>MQTTIKQGFTVTQLNDTYFISGKKKNIHVRASLDTTLNSFDISLLHGSVMFKASKNPLSCVKITLEMLLNKIDKYIDTEF</sequence>
<dbReference type="Proteomes" id="UP000291120">
    <property type="component" value="Segment"/>
</dbReference>
<protein>
    <submittedName>
        <fullName evidence="1">Uncharacterized protein</fullName>
    </submittedName>
</protein>
<evidence type="ECO:0000313" key="2">
    <source>
        <dbReference type="Proteomes" id="UP000291120"/>
    </source>
</evidence>
<dbReference type="EMBL" id="AP019527">
    <property type="protein sequence ID" value="BBI90346.1"/>
    <property type="molecule type" value="Genomic_DNA"/>
</dbReference>